<dbReference type="Proteomes" id="UP001051844">
    <property type="component" value="Unassembled WGS sequence"/>
</dbReference>
<dbReference type="EMBL" id="BNDZ01000005">
    <property type="protein sequence ID" value="GHI50026.1"/>
    <property type="molecule type" value="Genomic_DNA"/>
</dbReference>
<evidence type="ECO:0000313" key="2">
    <source>
        <dbReference type="EMBL" id="GHI50026.1"/>
    </source>
</evidence>
<organism evidence="2 3">
    <name type="scientific">Streptomyces albidoflavus</name>
    <dbReference type="NCBI Taxonomy" id="1886"/>
    <lineage>
        <taxon>Bacteria</taxon>
        <taxon>Bacillati</taxon>
        <taxon>Actinomycetota</taxon>
        <taxon>Actinomycetes</taxon>
        <taxon>Kitasatosporales</taxon>
        <taxon>Streptomycetaceae</taxon>
        <taxon>Streptomyces</taxon>
        <taxon>Streptomyces albidoflavus group</taxon>
    </lineage>
</organism>
<feature type="compositionally biased region" description="Low complexity" evidence="1">
    <location>
        <begin position="16"/>
        <end position="27"/>
    </location>
</feature>
<protein>
    <submittedName>
        <fullName evidence="2">Uncharacterized protein</fullName>
    </submittedName>
</protein>
<feature type="region of interest" description="Disordered" evidence="1">
    <location>
        <begin position="1"/>
        <end position="27"/>
    </location>
</feature>
<accession>A0AA37C4I7</accession>
<reference evidence="2" key="1">
    <citation type="submission" date="2022-09" db="EMBL/GenBank/DDBJ databases">
        <title>Whole genome shotgun sequence of Streptomyces albidoflavus NBRC 12854.</title>
        <authorList>
            <person name="Komaki H."/>
            <person name="Tamura T."/>
        </authorList>
    </citation>
    <scope>NUCLEOTIDE SEQUENCE</scope>
    <source>
        <strain evidence="2">NBRC 12854</strain>
    </source>
</reference>
<evidence type="ECO:0000256" key="1">
    <source>
        <dbReference type="SAM" id="MobiDB-lite"/>
    </source>
</evidence>
<proteinExistence type="predicted"/>
<sequence>MTLAKTPAGVGGSGDGAISSAVGAGLSSSSATRVLRVAPEAYGAGAEVPRRRSPGGTIRPCRRGARVVDWPEYGGVARVPVR</sequence>
<name>A0AA37C4I7_9ACTN</name>
<evidence type="ECO:0000313" key="3">
    <source>
        <dbReference type="Proteomes" id="UP001051844"/>
    </source>
</evidence>
<comment type="caution">
    <text evidence="2">The sequence shown here is derived from an EMBL/GenBank/DDBJ whole genome shotgun (WGS) entry which is preliminary data.</text>
</comment>
<gene>
    <name evidence="2" type="ORF">ScoT_62000</name>
</gene>
<dbReference type="AlphaFoldDB" id="A0AA37C4I7"/>